<keyword evidence="1" id="KW-0472">Membrane</keyword>
<proteinExistence type="predicted"/>
<evidence type="ECO:0000313" key="2">
    <source>
        <dbReference type="EMBL" id="KIU15984.1"/>
    </source>
</evidence>
<evidence type="ECO:0000256" key="1">
    <source>
        <dbReference type="SAM" id="Phobius"/>
    </source>
</evidence>
<protein>
    <submittedName>
        <fullName evidence="2">Membrane protein</fullName>
    </submittedName>
</protein>
<keyword evidence="1" id="KW-0812">Transmembrane</keyword>
<accession>A0A0D1JTR9</accession>
<name>A0A0D1JTR9_9MYCO</name>
<dbReference type="RefSeq" id="WP_043986338.1">
    <property type="nucleotide sequence ID" value="NZ_JXST01000021.1"/>
</dbReference>
<keyword evidence="1" id="KW-1133">Transmembrane helix</keyword>
<evidence type="ECO:0000313" key="3">
    <source>
        <dbReference type="Proteomes" id="UP000032221"/>
    </source>
</evidence>
<dbReference type="EMBL" id="JXST01000021">
    <property type="protein sequence ID" value="KIU15984.1"/>
    <property type="molecule type" value="Genomic_DNA"/>
</dbReference>
<dbReference type="PATRIC" id="fig|280871.6.peg.3296"/>
<dbReference type="STRING" id="280871.TL10_15900"/>
<comment type="caution">
    <text evidence="2">The sequence shown here is derived from an EMBL/GenBank/DDBJ whole genome shotgun (WGS) entry which is preliminary data.</text>
</comment>
<feature type="transmembrane region" description="Helical" evidence="1">
    <location>
        <begin position="40"/>
        <end position="59"/>
    </location>
</feature>
<dbReference type="Proteomes" id="UP000032221">
    <property type="component" value="Unassembled WGS sequence"/>
</dbReference>
<dbReference type="AlphaFoldDB" id="A0A0D1JTR9"/>
<organism evidence="2 3">
    <name type="scientific">Mycolicibacterium llatzerense</name>
    <dbReference type="NCBI Taxonomy" id="280871"/>
    <lineage>
        <taxon>Bacteria</taxon>
        <taxon>Bacillati</taxon>
        <taxon>Actinomycetota</taxon>
        <taxon>Actinomycetes</taxon>
        <taxon>Mycobacteriales</taxon>
        <taxon>Mycobacteriaceae</taxon>
        <taxon>Mycolicibacterium</taxon>
    </lineage>
</organism>
<reference evidence="2 3" key="1">
    <citation type="submission" date="2015-01" db="EMBL/GenBank/DDBJ databases">
        <title>Genome sequence of Mycobacterium llatzerense and Mycobacterium immunogenum recovered from brain abscess.</title>
        <authorList>
            <person name="Greninger A.L."/>
            <person name="Langelier C."/>
            <person name="Cunningham G."/>
            <person name="Chiu C.Y."/>
            <person name="Miller S."/>
        </authorList>
    </citation>
    <scope>NUCLEOTIDE SEQUENCE [LARGE SCALE GENOMIC DNA]</scope>
    <source>
        <strain evidence="2 3">CLUC14</strain>
    </source>
</reference>
<keyword evidence="3" id="KW-1185">Reference proteome</keyword>
<feature type="transmembrane region" description="Helical" evidence="1">
    <location>
        <begin position="66"/>
        <end position="88"/>
    </location>
</feature>
<sequence length="118" mass="11415">MLIAAVLCLCAAVVTAGVGAWSLRRPDSTDTVPRVLRSVAPIQLATAVMLAAGGAVALVAPPSTGVMVLTVCVIGAVGTFAAGCYQGAKAGAAMMARDNAPAADSCAGSCASCTLSCS</sequence>
<gene>
    <name evidence="2" type="ORF">TL10_15900</name>
</gene>